<reference evidence="1" key="1">
    <citation type="submission" date="2018-10" db="EMBL/GenBank/DDBJ databases">
        <title>Acidithiobacillus sulfuriphilus sp. nov.: an extremely acidophilic sulfur-oxidizing chemolithotroph isolated from a neutral pH environment.</title>
        <authorList>
            <person name="Falagan C."/>
            <person name="Moya-Beltran A."/>
            <person name="Quatrini R."/>
            <person name="Johnson D.B."/>
        </authorList>
    </citation>
    <scope>NUCLEOTIDE SEQUENCE [LARGE SCALE GENOMIC DNA]</scope>
    <source>
        <strain evidence="1">CJ-2</strain>
    </source>
</reference>
<proteinExistence type="predicted"/>
<organism evidence="1">
    <name type="scientific">Acidithiobacillus sulfuriphilus</name>
    <dbReference type="NCBI Taxonomy" id="1867749"/>
    <lineage>
        <taxon>Bacteria</taxon>
        <taxon>Pseudomonadati</taxon>
        <taxon>Pseudomonadota</taxon>
        <taxon>Acidithiobacillia</taxon>
        <taxon>Acidithiobacillales</taxon>
        <taxon>Acidithiobacillaceae</taxon>
        <taxon>Acidithiobacillus</taxon>
    </lineage>
</organism>
<comment type="caution">
    <text evidence="1">The sequence shown here is derived from an EMBL/GenBank/DDBJ whole genome shotgun (WGS) entry which is preliminary data.</text>
</comment>
<sequence>MNREDAWKERLVTPEQRSSWWRLVRWPKPEANADLTALNAIIAALADINLRAMEPGRRLDGATAYLSMARTLLTKQGRHLCNPDDDAFWQAVIRLLKTLRLSFYVSIKDSSDKSMMNNAIGSSLEVIYYLFRLHAERRQELPSGIIWGEGGALMQGTAELGLISTDGNGRDGLGYAIRRFFSLLTLSFICDPAHLPRQQIRWLDPWLGDYVDAVPFHLETGLIPDAERESRHPYRFAVALGAEQGPMHLGALGPDHPWWQKVRPPQPCAVFDTQALAAALGESVRQLRDPKGLHRTHPALEALPEKHRLAFFINVRAALLPWRRSQDRLLANHLPIRLHSDFAHSYRHFASTWTDRSDWRVNDLVPPAPGDIHWYIVDWNEDGLLLRGPGSMVSLLQPGAFLGLEQLPRGEISHPDLSLTVRNLLVEVRWLRVTRQGELLMGVKRLGDNPLSVQVTPDGRKGPPCPALLARLGHREVLILPSRTGSPEGIIEIRLGDRQWIRKLGVVLRETPDFCQYFLQRSADGSSILAEINTG</sequence>
<gene>
    <name evidence="1" type="ORF">EC580_10815</name>
</gene>
<dbReference type="RefSeq" id="WP_123104928.1">
    <property type="nucleotide sequence ID" value="NZ_CP127527.1"/>
</dbReference>
<evidence type="ECO:0000313" key="1">
    <source>
        <dbReference type="EMBL" id="RNF59600.1"/>
    </source>
</evidence>
<dbReference type="EMBL" id="RIZI01000183">
    <property type="protein sequence ID" value="RNF59600.1"/>
    <property type="molecule type" value="Genomic_DNA"/>
</dbReference>
<dbReference type="AlphaFoldDB" id="A0A3M8QYR9"/>
<name>A0A3M8QYR9_9PROT</name>
<protein>
    <submittedName>
        <fullName evidence="1">Uncharacterized protein</fullName>
    </submittedName>
</protein>
<accession>A0A3M8QYR9</accession>